<dbReference type="EMBL" id="JBHTGP010000038">
    <property type="protein sequence ID" value="MFD0692250.1"/>
    <property type="molecule type" value="Genomic_DNA"/>
</dbReference>
<reference evidence="2" key="1">
    <citation type="journal article" date="2019" name="Int. J. Syst. Evol. Microbiol.">
        <title>The Global Catalogue of Microorganisms (GCM) 10K type strain sequencing project: providing services to taxonomists for standard genome sequencing and annotation.</title>
        <authorList>
            <consortium name="The Broad Institute Genomics Platform"/>
            <consortium name="The Broad Institute Genome Sequencing Center for Infectious Disease"/>
            <person name="Wu L."/>
            <person name="Ma J."/>
        </authorList>
    </citation>
    <scope>NUCLEOTIDE SEQUENCE [LARGE SCALE GENOMIC DNA]</scope>
    <source>
        <strain evidence="2">JCM 9371</strain>
    </source>
</reference>
<sequence length="280" mass="31160">MAHNWKCATAKLPGCVCACGGARHGCQGAFKIASGSFEGVLLYMRQREADWKASPAKLTYGQAAIGCAQADVVHWLHRDHELLDCARAAQTTTFEDDPDVPDRGMVLRQVIRDLGPDRMDSFQGWAATTHFWCELLAQMAYALTQYEEIRGQIFRMVEDVIGQWGERTLPHGLQHTWAIGSAVNWTWRYLLASIVRTAGAGSLAALLASGDVGRLLWPIRVVAVLMCPDASNHPAVRKYCWEPIVNLAEAEVRGAVRERLTQVFTKDPWFAPRDDLPREG</sequence>
<name>A0ABW2Y5V6_9ACTN</name>
<evidence type="ECO:0000313" key="1">
    <source>
        <dbReference type="EMBL" id="MFD0692250.1"/>
    </source>
</evidence>
<proteinExistence type="predicted"/>
<keyword evidence="2" id="KW-1185">Reference proteome</keyword>
<dbReference type="Proteomes" id="UP001597063">
    <property type="component" value="Unassembled WGS sequence"/>
</dbReference>
<protein>
    <submittedName>
        <fullName evidence="1">Uncharacterized protein</fullName>
    </submittedName>
</protein>
<dbReference type="RefSeq" id="WP_131755959.1">
    <property type="nucleotide sequence ID" value="NZ_CAACUY010000010.1"/>
</dbReference>
<evidence type="ECO:0000313" key="2">
    <source>
        <dbReference type="Proteomes" id="UP001597063"/>
    </source>
</evidence>
<comment type="caution">
    <text evidence="1">The sequence shown here is derived from an EMBL/GenBank/DDBJ whole genome shotgun (WGS) entry which is preliminary data.</text>
</comment>
<accession>A0ABW2Y5V6</accession>
<organism evidence="1 2">
    <name type="scientific">Actinomadura fibrosa</name>
    <dbReference type="NCBI Taxonomy" id="111802"/>
    <lineage>
        <taxon>Bacteria</taxon>
        <taxon>Bacillati</taxon>
        <taxon>Actinomycetota</taxon>
        <taxon>Actinomycetes</taxon>
        <taxon>Streptosporangiales</taxon>
        <taxon>Thermomonosporaceae</taxon>
        <taxon>Actinomadura</taxon>
    </lineage>
</organism>
<gene>
    <name evidence="1" type="ORF">ACFQZM_47725</name>
</gene>